<gene>
    <name evidence="1" type="ORF">CesoFtcFv8_007850</name>
</gene>
<dbReference type="AlphaFoldDB" id="A0AAN8CEE5"/>
<keyword evidence="2" id="KW-1185">Reference proteome</keyword>
<name>A0AAN8CEE5_9TELE</name>
<reference evidence="1 2" key="1">
    <citation type="journal article" date="2023" name="Mol. Biol. Evol.">
        <title>Genomics of Secondarily Temperate Adaptation in the Only Non-Antarctic Icefish.</title>
        <authorList>
            <person name="Rivera-Colon A.G."/>
            <person name="Rayamajhi N."/>
            <person name="Minhas B.F."/>
            <person name="Madrigal G."/>
            <person name="Bilyk K.T."/>
            <person name="Yoon V."/>
            <person name="Hune M."/>
            <person name="Gregory S."/>
            <person name="Cheng C.H.C."/>
            <person name="Catchen J.M."/>
        </authorList>
    </citation>
    <scope>NUCLEOTIDE SEQUENCE [LARGE SCALE GENOMIC DNA]</scope>
    <source>
        <strain evidence="1">JC2023a</strain>
    </source>
</reference>
<accession>A0AAN8CEE5</accession>
<dbReference type="EMBL" id="JAULUE010002051">
    <property type="protein sequence ID" value="KAK5902611.1"/>
    <property type="molecule type" value="Genomic_DNA"/>
</dbReference>
<proteinExistence type="predicted"/>
<evidence type="ECO:0000313" key="2">
    <source>
        <dbReference type="Proteomes" id="UP001335648"/>
    </source>
</evidence>
<sequence>MFTVNGILRERTLTHERVAVRSGSSVNNRPFLCRPSMGESSLHGEFCGGTGRQRVPQLYSCGPTAEGMPFNTVLWGMETQLSVVHPQRRKEGLYSIYFLVPKKTGEFRPILVLAA</sequence>
<protein>
    <submittedName>
        <fullName evidence="1">Uncharacterized protein</fullName>
    </submittedName>
</protein>
<comment type="caution">
    <text evidence="1">The sequence shown here is derived from an EMBL/GenBank/DDBJ whole genome shotgun (WGS) entry which is preliminary data.</text>
</comment>
<organism evidence="1 2">
    <name type="scientific">Champsocephalus esox</name>
    <name type="common">pike icefish</name>
    <dbReference type="NCBI Taxonomy" id="159716"/>
    <lineage>
        <taxon>Eukaryota</taxon>
        <taxon>Metazoa</taxon>
        <taxon>Chordata</taxon>
        <taxon>Craniata</taxon>
        <taxon>Vertebrata</taxon>
        <taxon>Euteleostomi</taxon>
        <taxon>Actinopterygii</taxon>
        <taxon>Neopterygii</taxon>
        <taxon>Teleostei</taxon>
        <taxon>Neoteleostei</taxon>
        <taxon>Acanthomorphata</taxon>
        <taxon>Eupercaria</taxon>
        <taxon>Perciformes</taxon>
        <taxon>Notothenioidei</taxon>
        <taxon>Channichthyidae</taxon>
        <taxon>Champsocephalus</taxon>
    </lineage>
</organism>
<evidence type="ECO:0000313" key="1">
    <source>
        <dbReference type="EMBL" id="KAK5902611.1"/>
    </source>
</evidence>
<dbReference type="Proteomes" id="UP001335648">
    <property type="component" value="Unassembled WGS sequence"/>
</dbReference>